<keyword evidence="7" id="KW-1278">Translocase</keyword>
<evidence type="ECO:0000259" key="11">
    <source>
        <dbReference type="PROSITE" id="PS50893"/>
    </source>
</evidence>
<evidence type="ECO:0000256" key="8">
    <source>
        <dbReference type="ARBA" id="ARBA00023136"/>
    </source>
</evidence>
<dbReference type="GO" id="GO:0016887">
    <property type="term" value="F:ATP hydrolysis activity"/>
    <property type="evidence" value="ECO:0007669"/>
    <property type="project" value="InterPro"/>
</dbReference>
<sequence>MTHITFEDVTWGYRTGEGRAVSNLDLEIESGSFVGITGPSDAGKSTFCRLIPGYVPHYFDGELEGSVRVGDRAVREASIGELAERVGMLFENPFDQLTGASTTVIEEVAFGLENLGLAREEIVERSVGSLRQVGIEELIDRNPQRLSGGQSQRVALASVLAMAPDVLVLDEPTSQLDPHGAEAVFEIVAGMKEQGYTVIVVSQRLDRLAPHLDRLLVMEDGEIAHDGAPEEVFTTPGIDAVVDVPQSVRIGRRLREVGHETDGAPLTVPAAIEELRPHVSDTSAGRADGGVTVPSSPEGREADGDPRVAFEEVAHVYEGGVEALSGVSLDMASGCVCLVGQNGAGKTTFVKHMNGLLEPSRGVVRVDGIETTDARVAQLARHVGLSFQNPDDQLFHDSVEAEVRYGPKNLKFDEERADETVERAIERLDLTDARDRNPYDLGMPRRKRVAVASVLAMDTETVVLDEPTGGQDAPGTALLGDAIEELVAEGKLVVVITHDVGFARRHADRVIALGQGEVLLDGNPREVFGNPETLAETDVDPPVVTRIGHELGLPTVLSIDELFEYVE</sequence>
<dbReference type="InterPro" id="IPR003439">
    <property type="entry name" value="ABC_transporter-like_ATP-bd"/>
</dbReference>
<dbReference type="InterPro" id="IPR027417">
    <property type="entry name" value="P-loop_NTPase"/>
</dbReference>
<comment type="subcellular location">
    <subcellularLocation>
        <location evidence="1">Cell membrane</location>
        <topology evidence="1">Peripheral membrane protein</topology>
    </subcellularLocation>
</comment>
<dbReference type="AlphaFoldDB" id="A0A151AHT8"/>
<comment type="caution">
    <text evidence="12">The sequence shown here is derived from an EMBL/GenBank/DDBJ whole genome shotgun (WGS) entry which is preliminary data.</text>
</comment>
<keyword evidence="3" id="KW-0813">Transport</keyword>
<dbReference type="InterPro" id="IPR050095">
    <property type="entry name" value="ECF_ABC_transporter_ATP-bd"/>
</dbReference>
<dbReference type="EMBL" id="LTAZ01000003">
    <property type="protein sequence ID" value="KYH26987.1"/>
    <property type="molecule type" value="Genomic_DNA"/>
</dbReference>
<dbReference type="InterPro" id="IPR003593">
    <property type="entry name" value="AAA+_ATPase"/>
</dbReference>
<dbReference type="InterPro" id="IPR015856">
    <property type="entry name" value="ABC_transpr_CbiO/EcfA_su"/>
</dbReference>
<name>A0A151AHT8_9EURY</name>
<evidence type="ECO:0000256" key="6">
    <source>
        <dbReference type="ARBA" id="ARBA00022840"/>
    </source>
</evidence>
<dbReference type="GO" id="GO:0043190">
    <property type="term" value="C:ATP-binding cassette (ABC) transporter complex"/>
    <property type="evidence" value="ECO:0007669"/>
    <property type="project" value="TreeGrafter"/>
</dbReference>
<evidence type="ECO:0000256" key="2">
    <source>
        <dbReference type="ARBA" id="ARBA00005417"/>
    </source>
</evidence>
<dbReference type="SMART" id="SM00382">
    <property type="entry name" value="AAA"/>
    <property type="match status" value="2"/>
</dbReference>
<evidence type="ECO:0000256" key="5">
    <source>
        <dbReference type="ARBA" id="ARBA00022741"/>
    </source>
</evidence>
<organism evidence="12 13">
    <name type="scientific">Halalkalicoccus paucihalophilus</name>
    <dbReference type="NCBI Taxonomy" id="1008153"/>
    <lineage>
        <taxon>Archaea</taxon>
        <taxon>Methanobacteriati</taxon>
        <taxon>Methanobacteriota</taxon>
        <taxon>Stenosarchaea group</taxon>
        <taxon>Halobacteria</taxon>
        <taxon>Halobacteriales</taxon>
        <taxon>Halococcaceae</taxon>
        <taxon>Halalkalicoccus</taxon>
    </lineage>
</organism>
<evidence type="ECO:0000256" key="1">
    <source>
        <dbReference type="ARBA" id="ARBA00004202"/>
    </source>
</evidence>
<dbReference type="InterPro" id="IPR017871">
    <property type="entry name" value="ABC_transporter-like_CS"/>
</dbReference>
<feature type="domain" description="ABC transporter" evidence="11">
    <location>
        <begin position="308"/>
        <end position="540"/>
    </location>
</feature>
<dbReference type="Proteomes" id="UP000075321">
    <property type="component" value="Unassembled WGS sequence"/>
</dbReference>
<dbReference type="CDD" id="cd03225">
    <property type="entry name" value="ABC_cobalt_CbiO_domain1"/>
    <property type="match status" value="2"/>
</dbReference>
<feature type="region of interest" description="Disordered" evidence="10">
    <location>
        <begin position="280"/>
        <end position="304"/>
    </location>
</feature>
<dbReference type="Pfam" id="PF00005">
    <property type="entry name" value="ABC_tran"/>
    <property type="match status" value="2"/>
</dbReference>
<evidence type="ECO:0000256" key="3">
    <source>
        <dbReference type="ARBA" id="ARBA00022448"/>
    </source>
</evidence>
<comment type="function">
    <text evidence="9">Probably part of an ABC transporter complex. Responsible for energy coupling to the transport system.</text>
</comment>
<reference evidence="12 13" key="1">
    <citation type="submission" date="2016-02" db="EMBL/GenBank/DDBJ databases">
        <title>Genome sequence of Halalkalicoccus paucihalophilus DSM 24557.</title>
        <authorList>
            <person name="Poehlein A."/>
            <person name="Daniel R."/>
        </authorList>
    </citation>
    <scope>NUCLEOTIDE SEQUENCE [LARGE SCALE GENOMIC DNA]</scope>
    <source>
        <strain evidence="12 13">DSM 24557</strain>
    </source>
</reference>
<dbReference type="GO" id="GO:0005524">
    <property type="term" value="F:ATP binding"/>
    <property type="evidence" value="ECO:0007669"/>
    <property type="project" value="UniProtKB-KW"/>
</dbReference>
<feature type="domain" description="ABC transporter" evidence="11">
    <location>
        <begin position="4"/>
        <end position="245"/>
    </location>
</feature>
<dbReference type="SUPFAM" id="SSF52540">
    <property type="entry name" value="P-loop containing nucleoside triphosphate hydrolases"/>
    <property type="match status" value="2"/>
</dbReference>
<keyword evidence="4" id="KW-1003">Cell membrane</keyword>
<dbReference type="PANTHER" id="PTHR43553">
    <property type="entry name" value="HEAVY METAL TRANSPORTER"/>
    <property type="match status" value="1"/>
</dbReference>
<evidence type="ECO:0000256" key="4">
    <source>
        <dbReference type="ARBA" id="ARBA00022475"/>
    </source>
</evidence>
<evidence type="ECO:0000256" key="9">
    <source>
        <dbReference type="ARBA" id="ARBA00025157"/>
    </source>
</evidence>
<accession>A0A151AHT8</accession>
<evidence type="ECO:0000256" key="10">
    <source>
        <dbReference type="SAM" id="MobiDB-lite"/>
    </source>
</evidence>
<protein>
    <submittedName>
        <fullName evidence="12">Putative ABC transporter ATP-binding protein</fullName>
    </submittedName>
</protein>
<comment type="similarity">
    <text evidence="2">Belongs to the ABC transporter superfamily.</text>
</comment>
<dbReference type="FunFam" id="3.40.50.300:FF:000224">
    <property type="entry name" value="Energy-coupling factor transporter ATP-binding protein EcfA"/>
    <property type="match status" value="1"/>
</dbReference>
<dbReference type="PATRIC" id="fig|1008153.3.peg.879"/>
<keyword evidence="13" id="KW-1185">Reference proteome</keyword>
<dbReference type="RefSeq" id="WP_066379975.1">
    <property type="nucleotide sequence ID" value="NZ_LTAZ01000003.1"/>
</dbReference>
<evidence type="ECO:0000256" key="7">
    <source>
        <dbReference type="ARBA" id="ARBA00022967"/>
    </source>
</evidence>
<keyword evidence="8" id="KW-0472">Membrane</keyword>
<keyword evidence="5" id="KW-0547">Nucleotide-binding</keyword>
<dbReference type="PROSITE" id="PS00211">
    <property type="entry name" value="ABC_TRANSPORTER_1"/>
    <property type="match status" value="1"/>
</dbReference>
<gene>
    <name evidence="12" type="ORF">HAPAU_08750</name>
</gene>
<evidence type="ECO:0000313" key="13">
    <source>
        <dbReference type="Proteomes" id="UP000075321"/>
    </source>
</evidence>
<dbReference type="Gene3D" id="3.40.50.300">
    <property type="entry name" value="P-loop containing nucleotide triphosphate hydrolases"/>
    <property type="match status" value="2"/>
</dbReference>
<dbReference type="NCBIfam" id="NF010167">
    <property type="entry name" value="PRK13648.1"/>
    <property type="match status" value="2"/>
</dbReference>
<keyword evidence="6 12" id="KW-0067">ATP-binding</keyword>
<dbReference type="PROSITE" id="PS50893">
    <property type="entry name" value="ABC_TRANSPORTER_2"/>
    <property type="match status" value="2"/>
</dbReference>
<proteinExistence type="inferred from homology"/>
<dbReference type="GO" id="GO:0042626">
    <property type="term" value="F:ATPase-coupled transmembrane transporter activity"/>
    <property type="evidence" value="ECO:0007669"/>
    <property type="project" value="TreeGrafter"/>
</dbReference>
<dbReference type="OrthoDB" id="35850at2157"/>
<evidence type="ECO:0000313" key="12">
    <source>
        <dbReference type="EMBL" id="KYH26987.1"/>
    </source>
</evidence>
<dbReference type="PANTHER" id="PTHR43553:SF24">
    <property type="entry name" value="ENERGY-COUPLING FACTOR TRANSPORTER ATP-BINDING PROTEIN ECFA1"/>
    <property type="match status" value="1"/>
</dbReference>